<proteinExistence type="predicted"/>
<dbReference type="GO" id="GO:0016787">
    <property type="term" value="F:hydrolase activity"/>
    <property type="evidence" value="ECO:0007669"/>
    <property type="project" value="UniProtKB-KW"/>
</dbReference>
<protein>
    <submittedName>
        <fullName evidence="2">Alpha beta superfamily hydrolase</fullName>
    </submittedName>
</protein>
<gene>
    <name evidence="2" type="ORF">FD09_GL000210</name>
</gene>
<dbReference type="PANTHER" id="PTHR43194:SF2">
    <property type="entry name" value="PEROXISOMAL MEMBRANE PROTEIN LPX1"/>
    <property type="match status" value="1"/>
</dbReference>
<evidence type="ECO:0000313" key="2">
    <source>
        <dbReference type="EMBL" id="KRL14560.1"/>
    </source>
</evidence>
<sequence length="273" mass="30275">MEGMMGRLQQQVKLTDGTTLAVTVTGVGLPIVFLNGFGGYQAIWTAQIQPLVALGGQTITFDYRGQGDSTGDCASNINDLADDLQQLLTNLHVQRPVLVGHSMGASLIWAFRHRYPDTAVRGWVSVDQSPQMVNDADWPYGFRGLTATNQKDFLQIKSRLHETLHGLDGGVLRVLGDAEARHPFNPADAQRLLLSHLADDWRPTVLAEQSPALMVSARQSPYYPLGYAEWCQKRNDHVRAVVIEDCGHDVMAEVPAAFNQTMRHFVQQVKQRT</sequence>
<dbReference type="PANTHER" id="PTHR43194">
    <property type="entry name" value="HYDROLASE ALPHA/BETA FOLD FAMILY"/>
    <property type="match status" value="1"/>
</dbReference>
<evidence type="ECO:0000313" key="3">
    <source>
        <dbReference type="Proteomes" id="UP000051330"/>
    </source>
</evidence>
<feature type="domain" description="AB hydrolase-1" evidence="1">
    <location>
        <begin position="30"/>
        <end position="251"/>
    </location>
</feature>
<dbReference type="PATRIC" id="fig|1423792.3.peg.214"/>
<dbReference type="OrthoDB" id="9805423at2"/>
<name>A0A0R1N2Y8_9LACO</name>
<accession>A0A0R1N2Y8</accession>
<keyword evidence="3" id="KW-1185">Reference proteome</keyword>
<dbReference type="Pfam" id="PF00561">
    <property type="entry name" value="Abhydrolase_1"/>
    <property type="match status" value="1"/>
</dbReference>
<organism evidence="2 3">
    <name type="scientific">Schleiferilactobacillus perolens DSM 12744</name>
    <dbReference type="NCBI Taxonomy" id="1423792"/>
    <lineage>
        <taxon>Bacteria</taxon>
        <taxon>Bacillati</taxon>
        <taxon>Bacillota</taxon>
        <taxon>Bacilli</taxon>
        <taxon>Lactobacillales</taxon>
        <taxon>Lactobacillaceae</taxon>
        <taxon>Schleiferilactobacillus</taxon>
    </lineage>
</organism>
<dbReference type="EMBL" id="AZEC01000001">
    <property type="protein sequence ID" value="KRL14560.1"/>
    <property type="molecule type" value="Genomic_DNA"/>
</dbReference>
<dbReference type="STRING" id="1423792.FD09_GL000210"/>
<dbReference type="SUPFAM" id="SSF53474">
    <property type="entry name" value="alpha/beta-Hydrolases"/>
    <property type="match status" value="1"/>
</dbReference>
<dbReference type="InterPro" id="IPR000073">
    <property type="entry name" value="AB_hydrolase_1"/>
</dbReference>
<dbReference type="AlphaFoldDB" id="A0A0R1N2Y8"/>
<comment type="caution">
    <text evidence="2">The sequence shown here is derived from an EMBL/GenBank/DDBJ whole genome shotgun (WGS) entry which is preliminary data.</text>
</comment>
<evidence type="ECO:0000259" key="1">
    <source>
        <dbReference type="Pfam" id="PF00561"/>
    </source>
</evidence>
<reference evidence="2 3" key="1">
    <citation type="journal article" date="2015" name="Genome Announc.">
        <title>Expanding the biotechnology potential of lactobacilli through comparative genomics of 213 strains and associated genera.</title>
        <authorList>
            <person name="Sun Z."/>
            <person name="Harris H.M."/>
            <person name="McCann A."/>
            <person name="Guo C."/>
            <person name="Argimon S."/>
            <person name="Zhang W."/>
            <person name="Yang X."/>
            <person name="Jeffery I.B."/>
            <person name="Cooney J.C."/>
            <person name="Kagawa T.F."/>
            <person name="Liu W."/>
            <person name="Song Y."/>
            <person name="Salvetti E."/>
            <person name="Wrobel A."/>
            <person name="Rasinkangas P."/>
            <person name="Parkhill J."/>
            <person name="Rea M.C."/>
            <person name="O'Sullivan O."/>
            <person name="Ritari J."/>
            <person name="Douillard F.P."/>
            <person name="Paul Ross R."/>
            <person name="Yang R."/>
            <person name="Briner A.E."/>
            <person name="Felis G.E."/>
            <person name="de Vos W.M."/>
            <person name="Barrangou R."/>
            <person name="Klaenhammer T.R."/>
            <person name="Caufield P.W."/>
            <person name="Cui Y."/>
            <person name="Zhang H."/>
            <person name="O'Toole P.W."/>
        </authorList>
    </citation>
    <scope>NUCLEOTIDE SEQUENCE [LARGE SCALE GENOMIC DNA]</scope>
    <source>
        <strain evidence="2 3">DSM 12744</strain>
    </source>
</reference>
<dbReference type="Gene3D" id="3.40.50.1820">
    <property type="entry name" value="alpha/beta hydrolase"/>
    <property type="match status" value="1"/>
</dbReference>
<dbReference type="InterPro" id="IPR050228">
    <property type="entry name" value="Carboxylesterase_BioH"/>
</dbReference>
<dbReference type="InterPro" id="IPR029058">
    <property type="entry name" value="AB_hydrolase_fold"/>
</dbReference>
<keyword evidence="2" id="KW-0378">Hydrolase</keyword>
<dbReference type="Proteomes" id="UP000051330">
    <property type="component" value="Unassembled WGS sequence"/>
</dbReference>